<keyword evidence="3" id="KW-1185">Reference proteome</keyword>
<feature type="region of interest" description="Disordered" evidence="1">
    <location>
        <begin position="223"/>
        <end position="243"/>
    </location>
</feature>
<evidence type="ECO:0000256" key="1">
    <source>
        <dbReference type="SAM" id="MobiDB-lite"/>
    </source>
</evidence>
<protein>
    <submittedName>
        <fullName evidence="2">Uncharacterized protein</fullName>
    </submittedName>
</protein>
<dbReference type="OrthoDB" id="3799363at2759"/>
<name>A0A6A6XQ83_9PLEO</name>
<reference evidence="2" key="1">
    <citation type="journal article" date="2020" name="Stud. Mycol.">
        <title>101 Dothideomycetes genomes: a test case for predicting lifestyles and emergence of pathogens.</title>
        <authorList>
            <person name="Haridas S."/>
            <person name="Albert R."/>
            <person name="Binder M."/>
            <person name="Bloem J."/>
            <person name="Labutti K."/>
            <person name="Salamov A."/>
            <person name="Andreopoulos B."/>
            <person name="Baker S."/>
            <person name="Barry K."/>
            <person name="Bills G."/>
            <person name="Bluhm B."/>
            <person name="Cannon C."/>
            <person name="Castanera R."/>
            <person name="Culley D."/>
            <person name="Daum C."/>
            <person name="Ezra D."/>
            <person name="Gonzalez J."/>
            <person name="Henrissat B."/>
            <person name="Kuo A."/>
            <person name="Liang C."/>
            <person name="Lipzen A."/>
            <person name="Lutzoni F."/>
            <person name="Magnuson J."/>
            <person name="Mondo S."/>
            <person name="Nolan M."/>
            <person name="Ohm R."/>
            <person name="Pangilinan J."/>
            <person name="Park H.-J."/>
            <person name="Ramirez L."/>
            <person name="Alfaro M."/>
            <person name="Sun H."/>
            <person name="Tritt A."/>
            <person name="Yoshinaga Y."/>
            <person name="Zwiers L.-H."/>
            <person name="Turgeon B."/>
            <person name="Goodwin S."/>
            <person name="Spatafora J."/>
            <person name="Crous P."/>
            <person name="Grigoriev I."/>
        </authorList>
    </citation>
    <scope>NUCLEOTIDE SEQUENCE</scope>
    <source>
        <strain evidence="2">CBS 109.77</strain>
    </source>
</reference>
<gene>
    <name evidence="2" type="ORF">K505DRAFT_333273</name>
</gene>
<organism evidence="2 3">
    <name type="scientific">Melanomma pulvis-pyrius CBS 109.77</name>
    <dbReference type="NCBI Taxonomy" id="1314802"/>
    <lineage>
        <taxon>Eukaryota</taxon>
        <taxon>Fungi</taxon>
        <taxon>Dikarya</taxon>
        <taxon>Ascomycota</taxon>
        <taxon>Pezizomycotina</taxon>
        <taxon>Dothideomycetes</taxon>
        <taxon>Pleosporomycetidae</taxon>
        <taxon>Pleosporales</taxon>
        <taxon>Melanommataceae</taxon>
        <taxon>Melanomma</taxon>
    </lineage>
</organism>
<dbReference type="PANTHER" id="PTHR38166">
    <property type="entry name" value="C2H2-TYPE DOMAIN-CONTAINING PROTEIN-RELATED"/>
    <property type="match status" value="1"/>
</dbReference>
<evidence type="ECO:0000313" key="2">
    <source>
        <dbReference type="EMBL" id="KAF2798580.1"/>
    </source>
</evidence>
<accession>A0A6A6XQ83</accession>
<feature type="compositionally biased region" description="Low complexity" evidence="1">
    <location>
        <begin position="27"/>
        <end position="42"/>
    </location>
</feature>
<feature type="region of interest" description="Disordered" evidence="1">
    <location>
        <begin position="1"/>
        <end position="117"/>
    </location>
</feature>
<proteinExistence type="predicted"/>
<feature type="compositionally biased region" description="Polar residues" evidence="1">
    <location>
        <begin position="11"/>
        <end position="26"/>
    </location>
</feature>
<sequence>MGILDDAMVSCTESPNDLNSNTTAENSSSSHSVSRMSSSSSSGTVPSKTRRHGKRGRSDGKDPGDNGSESDEDDDDRRRGKKRTAPDPKIPQKRLRCPFYLRDPDSGQGYPNMSRLHTKPCEILPEPEDDRISSEQWSLIQSRRGGKIEEKWTFLFETLFPDEKVKPSPYEKPVLMSQLENILAVVLEEELAKEFDPIVASFKARMPTIIQDCRNRLQGAVVTPDSSGLSNEGHISEPSGPLNETYRPSIQSTICLVGSEKEDCPSSTHTGIMNEPGFDLEQSSINPFLSIATSTPSSPLRRFLHDLDPTFVGSENLEGGASLPLQQPEVNWPSLSFSEEDSALDPAWLQAPR</sequence>
<evidence type="ECO:0000313" key="3">
    <source>
        <dbReference type="Proteomes" id="UP000799757"/>
    </source>
</evidence>
<dbReference type="AlphaFoldDB" id="A0A6A6XQ83"/>
<dbReference type="EMBL" id="MU001780">
    <property type="protein sequence ID" value="KAF2798580.1"/>
    <property type="molecule type" value="Genomic_DNA"/>
</dbReference>
<dbReference type="PANTHER" id="PTHR38166:SF1">
    <property type="entry name" value="C2H2-TYPE DOMAIN-CONTAINING PROTEIN"/>
    <property type="match status" value="1"/>
</dbReference>
<dbReference type="Proteomes" id="UP000799757">
    <property type="component" value="Unassembled WGS sequence"/>
</dbReference>